<proteinExistence type="predicted"/>
<keyword evidence="1" id="KW-0862">Zinc</keyword>
<feature type="binding site" evidence="1">
    <location>
        <position position="63"/>
    </location>
    <ligand>
        <name>Zn(2+)</name>
        <dbReference type="ChEBI" id="CHEBI:29105"/>
    </ligand>
</feature>
<feature type="binding site" evidence="1">
    <location>
        <position position="60"/>
    </location>
    <ligand>
        <name>Zn(2+)</name>
        <dbReference type="ChEBI" id="CHEBI:29105"/>
    </ligand>
</feature>
<feature type="binding site" evidence="1">
    <location>
        <position position="14"/>
    </location>
    <ligand>
        <name>Zn(2+)</name>
        <dbReference type="ChEBI" id="CHEBI:29105"/>
    </ligand>
</feature>
<evidence type="ECO:0000313" key="4">
    <source>
        <dbReference type="Proteomes" id="UP000325440"/>
    </source>
</evidence>
<dbReference type="EMBL" id="CABPRJ010001903">
    <property type="protein sequence ID" value="VVC40368.1"/>
    <property type="molecule type" value="Genomic_DNA"/>
</dbReference>
<organism evidence="3 4">
    <name type="scientific">Cinara cedri</name>
    <dbReference type="NCBI Taxonomy" id="506608"/>
    <lineage>
        <taxon>Eukaryota</taxon>
        <taxon>Metazoa</taxon>
        <taxon>Ecdysozoa</taxon>
        <taxon>Arthropoda</taxon>
        <taxon>Hexapoda</taxon>
        <taxon>Insecta</taxon>
        <taxon>Pterygota</taxon>
        <taxon>Neoptera</taxon>
        <taxon>Paraneoptera</taxon>
        <taxon>Hemiptera</taxon>
        <taxon>Sternorrhyncha</taxon>
        <taxon>Aphidomorpha</taxon>
        <taxon>Aphidoidea</taxon>
        <taxon>Aphididae</taxon>
        <taxon>Lachninae</taxon>
        <taxon>Cinara</taxon>
    </lineage>
</organism>
<keyword evidence="1" id="KW-0863">Zinc-finger</keyword>
<dbReference type="PANTHER" id="PTHR39942:SF1">
    <property type="entry name" value="BCDNA.LD26519-RELATED"/>
    <property type="match status" value="1"/>
</dbReference>
<accession>A0A5E4ND14</accession>
<feature type="domain" description="ZAD" evidence="2">
    <location>
        <begin position="12"/>
        <end position="87"/>
    </location>
</feature>
<keyword evidence="4" id="KW-1185">Reference proteome</keyword>
<dbReference type="OrthoDB" id="6600346at2759"/>
<reference evidence="3 4" key="1">
    <citation type="submission" date="2019-08" db="EMBL/GenBank/DDBJ databases">
        <authorList>
            <person name="Alioto T."/>
            <person name="Alioto T."/>
            <person name="Gomez Garrido J."/>
        </authorList>
    </citation>
    <scope>NUCLEOTIDE SEQUENCE [LARGE SCALE GENOMIC DNA]</scope>
</reference>
<dbReference type="InterPro" id="IPR012934">
    <property type="entry name" value="Znf_AD"/>
</dbReference>
<dbReference type="Gene3D" id="3.40.1800.20">
    <property type="match status" value="1"/>
</dbReference>
<dbReference type="GO" id="GO:0008270">
    <property type="term" value="F:zinc ion binding"/>
    <property type="evidence" value="ECO:0007669"/>
    <property type="project" value="UniProtKB-UniRule"/>
</dbReference>
<dbReference type="SUPFAM" id="SSF57716">
    <property type="entry name" value="Glucocorticoid receptor-like (DNA-binding domain)"/>
    <property type="match status" value="1"/>
</dbReference>
<sequence>MGSVNNAVRCGFICRLCSKIDKRVVHIYGELGRKYNLVQKIRDYLPIKIKSSDGLPLTLCVSCVQRLNRRHSLQMALLKNNSARVLARTSVQSDTERSESECNQQIQFSPAAVQSI</sequence>
<dbReference type="Pfam" id="PF07776">
    <property type="entry name" value="zf-AD"/>
    <property type="match status" value="1"/>
</dbReference>
<dbReference type="PROSITE" id="PS51915">
    <property type="entry name" value="ZAD"/>
    <property type="match status" value="1"/>
</dbReference>
<dbReference type="Proteomes" id="UP000325440">
    <property type="component" value="Unassembled WGS sequence"/>
</dbReference>
<dbReference type="AlphaFoldDB" id="A0A5E4ND14"/>
<gene>
    <name evidence="3" type="ORF">CINCED_3A024880</name>
</gene>
<evidence type="ECO:0000259" key="2">
    <source>
        <dbReference type="PROSITE" id="PS51915"/>
    </source>
</evidence>
<evidence type="ECO:0000256" key="1">
    <source>
        <dbReference type="PROSITE-ProRule" id="PRU01263"/>
    </source>
</evidence>
<evidence type="ECO:0000313" key="3">
    <source>
        <dbReference type="EMBL" id="VVC40368.1"/>
    </source>
</evidence>
<dbReference type="PANTHER" id="PTHR39942">
    <property type="entry name" value="BCDNA.LD26519-RELATED"/>
    <property type="match status" value="1"/>
</dbReference>
<name>A0A5E4ND14_9HEMI</name>
<dbReference type="GO" id="GO:0005634">
    <property type="term" value="C:nucleus"/>
    <property type="evidence" value="ECO:0007669"/>
    <property type="project" value="InterPro"/>
</dbReference>
<protein>
    <submittedName>
        <fullName evidence="3">Zinc finger, AD-type</fullName>
    </submittedName>
</protein>
<keyword evidence="1" id="KW-0479">Metal-binding</keyword>
<feature type="binding site" evidence="1">
    <location>
        <position position="17"/>
    </location>
    <ligand>
        <name>Zn(2+)</name>
        <dbReference type="ChEBI" id="CHEBI:29105"/>
    </ligand>
</feature>